<evidence type="ECO:0000256" key="1">
    <source>
        <dbReference type="ARBA" id="ARBA00009995"/>
    </source>
</evidence>
<reference evidence="7" key="1">
    <citation type="submission" date="2025-08" db="UniProtKB">
        <authorList>
            <consortium name="RefSeq"/>
        </authorList>
    </citation>
    <scope>IDENTIFICATION</scope>
    <source>
        <tissue evidence="7">Whole larvae</tissue>
    </source>
</reference>
<dbReference type="GO" id="GO:0015020">
    <property type="term" value="F:glucuronosyltransferase activity"/>
    <property type="evidence" value="ECO:0007669"/>
    <property type="project" value="UniProtKB-EC"/>
</dbReference>
<dbReference type="SUPFAM" id="SSF53756">
    <property type="entry name" value="UDP-Glycosyltransferase/glycogen phosphorylase"/>
    <property type="match status" value="1"/>
</dbReference>
<dbReference type="InterPro" id="IPR035595">
    <property type="entry name" value="UDP_glycos_trans_CS"/>
</dbReference>
<evidence type="ECO:0000256" key="5">
    <source>
        <dbReference type="RuleBase" id="RU362059"/>
    </source>
</evidence>
<gene>
    <name evidence="7" type="primary">LOC113520192</name>
</gene>
<dbReference type="EC" id="2.4.1.17" evidence="5"/>
<sequence length="525" mass="60701">MKLTEIIFFYYCYRIIYTESAKILAVFPTQSISHQVVFRPLMHELAARGHEVVVITPAPAYPAGGGPANLTEIDVRQYYGDIVFNLSTSVNEYDNIRTSIRRSISIGEKRFPGQLNTPTVQKIIRNKNTKFDLLIVEAWFAPLLAFSHRFNVPVIRISSVGSFFPEYHVMDGFGHPLLYPPNLCSRCPNIENLTFIEKIYEIYNYIYISDLFYCFEETENVKLKAVFGSDMPSLSELSKNVHLHMSNVHRTWELNRPVPTSVIQVGGIHLKSECTLPEDLKKYLDSSVNGVLYISFGTNMKTSWLQAEKLDIMIKVLSSLPLDILWKWDEDELPVQTGNIKISKWLPQECLLRHPKVKLFITQGGLQSTEEAIAAGVPLVGIPMIADQFSNVQNYVRHRIGVKLMWNDFTEEEFRDAIYSVWKDESYRHNIIRFRDQLRDVQMQPLARAVWWTEYVLKYGGAMHLRAPAANMHWAQYHELDLLALLAAFVFLACFAVYIAIKILLRLIWRICVKKVNFNEQKLKY</sequence>
<proteinExistence type="inferred from homology"/>
<dbReference type="CDD" id="cd03784">
    <property type="entry name" value="GT1_Gtf-like"/>
    <property type="match status" value="1"/>
</dbReference>
<comment type="similarity">
    <text evidence="1 4">Belongs to the UDP-glycosyltransferase family.</text>
</comment>
<keyword evidence="6" id="KW-1185">Reference proteome</keyword>
<keyword evidence="3 4" id="KW-0808">Transferase</keyword>
<dbReference type="Gene3D" id="3.40.50.2000">
    <property type="entry name" value="Glycogen Phosphorylase B"/>
    <property type="match status" value="2"/>
</dbReference>
<evidence type="ECO:0000256" key="3">
    <source>
        <dbReference type="ARBA" id="ARBA00022679"/>
    </source>
</evidence>
<dbReference type="PANTHER" id="PTHR48043:SF159">
    <property type="entry name" value="EG:EG0003.4 PROTEIN-RELATED"/>
    <property type="match status" value="1"/>
</dbReference>
<name>A0A6J1X569_GALME</name>
<evidence type="ECO:0000313" key="7">
    <source>
        <dbReference type="RefSeq" id="XP_026761258.3"/>
    </source>
</evidence>
<dbReference type="InterPro" id="IPR050271">
    <property type="entry name" value="UDP-glycosyltransferase"/>
</dbReference>
<dbReference type="PANTHER" id="PTHR48043">
    <property type="entry name" value="EG:EG0003.4 PROTEIN-RELATED"/>
    <property type="match status" value="1"/>
</dbReference>
<dbReference type="PROSITE" id="PS00375">
    <property type="entry name" value="UDPGT"/>
    <property type="match status" value="1"/>
</dbReference>
<dbReference type="KEGG" id="gmw:113520192"/>
<keyword evidence="5" id="KW-1133">Transmembrane helix</keyword>
<dbReference type="GeneID" id="113520192"/>
<dbReference type="GO" id="GO:0016020">
    <property type="term" value="C:membrane"/>
    <property type="evidence" value="ECO:0007669"/>
    <property type="project" value="UniProtKB-SubCell"/>
</dbReference>
<dbReference type="Pfam" id="PF00201">
    <property type="entry name" value="UDPGT"/>
    <property type="match status" value="1"/>
</dbReference>
<comment type="catalytic activity">
    <reaction evidence="5">
        <text>glucuronate acceptor + UDP-alpha-D-glucuronate = acceptor beta-D-glucuronoside + UDP + H(+)</text>
        <dbReference type="Rhea" id="RHEA:21032"/>
        <dbReference type="ChEBI" id="CHEBI:15378"/>
        <dbReference type="ChEBI" id="CHEBI:58052"/>
        <dbReference type="ChEBI" id="CHEBI:58223"/>
        <dbReference type="ChEBI" id="CHEBI:132367"/>
        <dbReference type="ChEBI" id="CHEBI:132368"/>
        <dbReference type="EC" id="2.4.1.17"/>
    </reaction>
</comment>
<evidence type="ECO:0000256" key="2">
    <source>
        <dbReference type="ARBA" id="ARBA00022676"/>
    </source>
</evidence>
<dbReference type="InterPro" id="IPR002213">
    <property type="entry name" value="UDP_glucos_trans"/>
</dbReference>
<keyword evidence="2 4" id="KW-0328">Glycosyltransferase</keyword>
<evidence type="ECO:0000256" key="4">
    <source>
        <dbReference type="RuleBase" id="RU003718"/>
    </source>
</evidence>
<evidence type="ECO:0000313" key="6">
    <source>
        <dbReference type="Proteomes" id="UP001652740"/>
    </source>
</evidence>
<keyword evidence="5" id="KW-0472">Membrane</keyword>
<keyword evidence="5" id="KW-0812">Transmembrane</keyword>
<dbReference type="RefSeq" id="XP_026761258.3">
    <property type="nucleotide sequence ID" value="XM_026905457.3"/>
</dbReference>
<protein>
    <recommendedName>
        <fullName evidence="5">UDP-glucuronosyltransferase</fullName>
        <ecNumber evidence="5">2.4.1.17</ecNumber>
    </recommendedName>
</protein>
<organism evidence="6 7">
    <name type="scientific">Galleria mellonella</name>
    <name type="common">Greater wax moth</name>
    <dbReference type="NCBI Taxonomy" id="7137"/>
    <lineage>
        <taxon>Eukaryota</taxon>
        <taxon>Metazoa</taxon>
        <taxon>Ecdysozoa</taxon>
        <taxon>Arthropoda</taxon>
        <taxon>Hexapoda</taxon>
        <taxon>Insecta</taxon>
        <taxon>Pterygota</taxon>
        <taxon>Neoptera</taxon>
        <taxon>Endopterygota</taxon>
        <taxon>Lepidoptera</taxon>
        <taxon>Glossata</taxon>
        <taxon>Ditrysia</taxon>
        <taxon>Pyraloidea</taxon>
        <taxon>Pyralidae</taxon>
        <taxon>Galleriinae</taxon>
        <taxon>Galleria</taxon>
    </lineage>
</organism>
<dbReference type="Proteomes" id="UP001652740">
    <property type="component" value="Unplaced"/>
</dbReference>
<accession>A0A6J1X569</accession>
<dbReference type="InParanoid" id="A0A6J1X569"/>
<comment type="subcellular location">
    <subcellularLocation>
        <location evidence="5">Membrane</location>
        <topology evidence="5">Single-pass membrane protein</topology>
    </subcellularLocation>
</comment>
<feature type="transmembrane region" description="Helical" evidence="5">
    <location>
        <begin position="482"/>
        <end position="505"/>
    </location>
</feature>
<dbReference type="AlphaFoldDB" id="A0A6J1X569"/>